<comment type="caution">
    <text evidence="2">The sequence shown here is derived from an EMBL/GenBank/DDBJ whole genome shotgun (WGS) entry which is preliminary data.</text>
</comment>
<feature type="region of interest" description="Disordered" evidence="1">
    <location>
        <begin position="102"/>
        <end position="122"/>
    </location>
</feature>
<dbReference type="EMBL" id="JAPQKO010000006">
    <property type="protein sequence ID" value="KAJ5156463.1"/>
    <property type="molecule type" value="Genomic_DNA"/>
</dbReference>
<dbReference type="AlphaFoldDB" id="A0A9W9LHQ9"/>
<reference evidence="2" key="1">
    <citation type="submission" date="2022-11" db="EMBL/GenBank/DDBJ databases">
        <authorList>
            <person name="Petersen C."/>
        </authorList>
    </citation>
    <scope>NUCLEOTIDE SEQUENCE</scope>
    <source>
        <strain evidence="2">IBT 21917</strain>
    </source>
</reference>
<proteinExistence type="predicted"/>
<reference evidence="2" key="2">
    <citation type="journal article" date="2023" name="IMA Fungus">
        <title>Comparative genomic study of the Penicillium genus elucidates a diverse pangenome and 15 lateral gene transfer events.</title>
        <authorList>
            <person name="Petersen C."/>
            <person name="Sorensen T."/>
            <person name="Nielsen M.R."/>
            <person name="Sondergaard T.E."/>
            <person name="Sorensen J.L."/>
            <person name="Fitzpatrick D.A."/>
            <person name="Frisvad J.C."/>
            <person name="Nielsen K.L."/>
        </authorList>
    </citation>
    <scope>NUCLEOTIDE SEQUENCE</scope>
    <source>
        <strain evidence="2">IBT 21917</strain>
    </source>
</reference>
<protein>
    <submittedName>
        <fullName evidence="2">Uncharacterized protein</fullName>
    </submittedName>
</protein>
<evidence type="ECO:0000313" key="2">
    <source>
        <dbReference type="EMBL" id="KAJ5156463.1"/>
    </source>
</evidence>
<name>A0A9W9LHQ9_9EURO</name>
<dbReference type="OrthoDB" id="4475042at2759"/>
<evidence type="ECO:0000256" key="1">
    <source>
        <dbReference type="SAM" id="MobiDB-lite"/>
    </source>
</evidence>
<feature type="compositionally biased region" description="Polar residues" evidence="1">
    <location>
        <begin position="1"/>
        <end position="10"/>
    </location>
</feature>
<sequence length="286" mass="32022">MSSPSIYESDTASDERPASQPTRAKIQATFQIAHPPPKSSLRLSAKLLLQIQQLAHRPRPVPVLEVWQPPFRKSKLTRDFYQRPKVRAGDIYATHDEPYITHKSSSRKVSAASDVPGKGDESAQEKDIVAAMCQESSAKTIHFRDARCSWQASAGKAGLAQNIPCYRFTMNSESPDSPDPGRMVFQWEKRSAASNDETPSDTQFVLVVIDRKARRKSRIATMTPDGVEVLVHKSSIMEHLQVCLDLTCPVAAKAAGRDPYENLETWLYTHVLTLGVWVAHEEGWFH</sequence>
<gene>
    <name evidence="2" type="ORF">N7492_009266</name>
</gene>
<keyword evidence="3" id="KW-1185">Reference proteome</keyword>
<accession>A0A9W9LHQ9</accession>
<feature type="region of interest" description="Disordered" evidence="1">
    <location>
        <begin position="1"/>
        <end position="22"/>
    </location>
</feature>
<organism evidence="2 3">
    <name type="scientific">Penicillium capsulatum</name>
    <dbReference type="NCBI Taxonomy" id="69766"/>
    <lineage>
        <taxon>Eukaryota</taxon>
        <taxon>Fungi</taxon>
        <taxon>Dikarya</taxon>
        <taxon>Ascomycota</taxon>
        <taxon>Pezizomycotina</taxon>
        <taxon>Eurotiomycetes</taxon>
        <taxon>Eurotiomycetidae</taxon>
        <taxon>Eurotiales</taxon>
        <taxon>Aspergillaceae</taxon>
        <taxon>Penicillium</taxon>
    </lineage>
</organism>
<dbReference type="Proteomes" id="UP001146351">
    <property type="component" value="Unassembled WGS sequence"/>
</dbReference>
<evidence type="ECO:0000313" key="3">
    <source>
        <dbReference type="Proteomes" id="UP001146351"/>
    </source>
</evidence>